<reference evidence="3" key="2">
    <citation type="submission" date="2023-05" db="EMBL/GenBank/DDBJ databases">
        <authorList>
            <person name="Schelkunov M.I."/>
        </authorList>
    </citation>
    <scope>NUCLEOTIDE SEQUENCE</scope>
    <source>
        <strain evidence="3">Hsosn_3</strain>
        <tissue evidence="3">Leaf</tissue>
    </source>
</reference>
<organism evidence="3 4">
    <name type="scientific">Heracleum sosnowskyi</name>
    <dbReference type="NCBI Taxonomy" id="360622"/>
    <lineage>
        <taxon>Eukaryota</taxon>
        <taxon>Viridiplantae</taxon>
        <taxon>Streptophyta</taxon>
        <taxon>Embryophyta</taxon>
        <taxon>Tracheophyta</taxon>
        <taxon>Spermatophyta</taxon>
        <taxon>Magnoliopsida</taxon>
        <taxon>eudicotyledons</taxon>
        <taxon>Gunneridae</taxon>
        <taxon>Pentapetalae</taxon>
        <taxon>asterids</taxon>
        <taxon>campanulids</taxon>
        <taxon>Apiales</taxon>
        <taxon>Apiaceae</taxon>
        <taxon>Apioideae</taxon>
        <taxon>apioid superclade</taxon>
        <taxon>Tordylieae</taxon>
        <taxon>Tordyliinae</taxon>
        <taxon>Heracleum</taxon>
    </lineage>
</organism>
<protein>
    <submittedName>
        <fullName evidence="3">Usp domain-containing protein</fullName>
    </submittedName>
</protein>
<evidence type="ECO:0000313" key="3">
    <source>
        <dbReference type="EMBL" id="KAK1375567.1"/>
    </source>
</evidence>
<dbReference type="PANTHER" id="PTHR47000:SF1">
    <property type="entry name" value="ADENINE NUCLEOTIDE ALPHA HYDROLASES-LIKE SUPERFAMILY PROTEIN"/>
    <property type="match status" value="1"/>
</dbReference>
<evidence type="ECO:0000313" key="4">
    <source>
        <dbReference type="Proteomes" id="UP001237642"/>
    </source>
</evidence>
<dbReference type="AlphaFoldDB" id="A0AAD8I005"/>
<proteinExistence type="predicted"/>
<gene>
    <name evidence="3" type="ORF">POM88_031760</name>
</gene>
<evidence type="ECO:0000256" key="1">
    <source>
        <dbReference type="SAM" id="MobiDB-lite"/>
    </source>
</evidence>
<dbReference type="EMBL" id="JAUIZM010000007">
    <property type="protein sequence ID" value="KAK1375567.1"/>
    <property type="molecule type" value="Genomic_DNA"/>
</dbReference>
<dbReference type="Proteomes" id="UP001237642">
    <property type="component" value="Unassembled WGS sequence"/>
</dbReference>
<feature type="region of interest" description="Disordered" evidence="1">
    <location>
        <begin position="16"/>
        <end position="40"/>
    </location>
</feature>
<evidence type="ECO:0000259" key="2">
    <source>
        <dbReference type="Pfam" id="PF00582"/>
    </source>
</evidence>
<dbReference type="Gene3D" id="3.40.50.620">
    <property type="entry name" value="HUPs"/>
    <property type="match status" value="1"/>
</dbReference>
<name>A0AAD8I005_9APIA</name>
<dbReference type="Pfam" id="PF00582">
    <property type="entry name" value="Usp"/>
    <property type="match status" value="1"/>
</dbReference>
<dbReference type="InterPro" id="IPR014729">
    <property type="entry name" value="Rossmann-like_a/b/a_fold"/>
</dbReference>
<dbReference type="InterPro" id="IPR006016">
    <property type="entry name" value="UspA"/>
</dbReference>
<reference evidence="3" key="1">
    <citation type="submission" date="2023-02" db="EMBL/GenBank/DDBJ databases">
        <title>Genome of toxic invasive species Heracleum sosnowskyi carries increased number of genes despite the absence of recent whole-genome duplications.</title>
        <authorList>
            <person name="Schelkunov M."/>
            <person name="Shtratnikova V."/>
            <person name="Makarenko M."/>
            <person name="Klepikova A."/>
            <person name="Omelchenko D."/>
            <person name="Novikova G."/>
            <person name="Obukhova E."/>
            <person name="Bogdanov V."/>
            <person name="Penin A."/>
            <person name="Logacheva M."/>
        </authorList>
    </citation>
    <scope>NUCLEOTIDE SEQUENCE</scope>
    <source>
        <strain evidence="3">Hsosn_3</strain>
        <tissue evidence="3">Leaf</tissue>
    </source>
</reference>
<accession>A0AAD8I005</accession>
<dbReference type="PANTHER" id="PTHR47000">
    <property type="entry name" value="ADENINE NUCLEOTIDE ALPHA HYDROLASES-LIKE SUPERFAMILY PROTEIN"/>
    <property type="match status" value="1"/>
</dbReference>
<keyword evidence="4" id="KW-1185">Reference proteome</keyword>
<feature type="domain" description="UspA" evidence="2">
    <location>
        <begin position="49"/>
        <end position="193"/>
    </location>
</feature>
<dbReference type="SUPFAM" id="SSF52402">
    <property type="entry name" value="Adenine nucleotide alpha hydrolases-like"/>
    <property type="match status" value="1"/>
</dbReference>
<comment type="caution">
    <text evidence="3">The sequence shown here is derived from an EMBL/GenBank/DDBJ whole genome shotgun (WGS) entry which is preliminary data.</text>
</comment>
<sequence length="219" mass="24695">MPGSCFNTVRSIVGVGSPGIQSNPSKTESKNELGVQNSRDADAEAVNGRKIMILVESSIEAKNALHWTLTHTLQSQDLLFLLYVTKPSKQRLKGGQRFTKKSHLTQRLPDFLPSMKNICQLKRPEVKTEIIVAEGKEKGPTVVEEAKKKEVNMLILGMKKRSISWRLLMMWAGNRQIGRDRVVEYCIQNASCIAIAVRKHKDGGYLITTKHHKNYWLLA</sequence>